<dbReference type="Proteomes" id="UP000576082">
    <property type="component" value="Unassembled WGS sequence"/>
</dbReference>
<accession>A0A7X9P450</accession>
<dbReference type="Gene3D" id="2.40.160.50">
    <property type="entry name" value="membrane protein fhac: a member of the omp85/tpsb transporter family"/>
    <property type="match status" value="1"/>
</dbReference>
<dbReference type="EMBL" id="JABANE010000027">
    <property type="protein sequence ID" value="NME68684.1"/>
    <property type="molecule type" value="Genomic_DNA"/>
</dbReference>
<comment type="caution">
    <text evidence="5">The sequence shown here is derived from an EMBL/GenBank/DDBJ whole genome shotgun (WGS) entry which is preliminary data.</text>
</comment>
<dbReference type="Pfam" id="PF01103">
    <property type="entry name" value="Omp85"/>
    <property type="match status" value="1"/>
</dbReference>
<evidence type="ECO:0000256" key="2">
    <source>
        <dbReference type="ARBA" id="ARBA00023136"/>
    </source>
</evidence>
<evidence type="ECO:0000256" key="1">
    <source>
        <dbReference type="ARBA" id="ARBA00004370"/>
    </source>
</evidence>
<feature type="chain" id="PRO_5030596457" evidence="3">
    <location>
        <begin position="22"/>
        <end position="385"/>
    </location>
</feature>
<protein>
    <submittedName>
        <fullName evidence="5">BamA/TamA family outer membrane protein</fullName>
    </submittedName>
</protein>
<comment type="subcellular location">
    <subcellularLocation>
        <location evidence="1">Membrane</location>
    </subcellularLocation>
</comment>
<evidence type="ECO:0000313" key="6">
    <source>
        <dbReference type="Proteomes" id="UP000576082"/>
    </source>
</evidence>
<dbReference type="RefSeq" id="WP_169656983.1">
    <property type="nucleotide sequence ID" value="NZ_JABANE010000027.1"/>
</dbReference>
<reference evidence="5 6" key="1">
    <citation type="submission" date="2020-04" db="EMBL/GenBank/DDBJ databases">
        <title>Flammeovirga sp. SR4, a novel species isolated from seawater.</title>
        <authorList>
            <person name="Wang X."/>
        </authorList>
    </citation>
    <scope>NUCLEOTIDE SEQUENCE [LARGE SCALE GENOMIC DNA]</scope>
    <source>
        <strain evidence="5 6">ATCC 23126</strain>
    </source>
</reference>
<dbReference type="AlphaFoldDB" id="A0A7X9P450"/>
<sequence length="385" mass="43873">MKYFKLFSFLSLFFIYQNASAQSTFQKYFIDSVDNAVDVSNFLNAGFGFLPVPIIITEPAVGFGGGLTAIYFHGQKKQRENLDTLNRYAQSKDLPPITTGVAGAYTANGTWLGALFHQGSYKNDRFRYLGALAYLSPNLTFYGSGVIDDGEYSFNMQGLMTFHEFLFRPKKDLPLFTGLNYIFFNNNVTFIDNEPETEPLKEATNLGGMNVVLMWDNRDNTFTPTKGIMTATEFGLFDKSLGGDNDYTNFAHRTYFYLPIKKKKLFSGYRLQYQAKWGDNVPFFELPFVSLRGIPALRYQNHNALVLETEWRWQVFSRWSAVGFVGTGFTAPKIQEFDFTQSRVAGGFGFRYFIASDYGLHAGIDVARGPEIWAWYLTVGSNWFR</sequence>
<dbReference type="GO" id="GO:0019867">
    <property type="term" value="C:outer membrane"/>
    <property type="evidence" value="ECO:0007669"/>
    <property type="project" value="InterPro"/>
</dbReference>
<feature type="domain" description="Bacterial surface antigen (D15)" evidence="4">
    <location>
        <begin position="211"/>
        <end position="285"/>
    </location>
</feature>
<dbReference type="InterPro" id="IPR000184">
    <property type="entry name" value="Bac_surfAg_D15"/>
</dbReference>
<keyword evidence="2" id="KW-0472">Membrane</keyword>
<gene>
    <name evidence="5" type="ORF">HHU12_12000</name>
</gene>
<evidence type="ECO:0000259" key="4">
    <source>
        <dbReference type="Pfam" id="PF01103"/>
    </source>
</evidence>
<keyword evidence="3" id="KW-0732">Signal</keyword>
<proteinExistence type="predicted"/>
<evidence type="ECO:0000256" key="3">
    <source>
        <dbReference type="SAM" id="SignalP"/>
    </source>
</evidence>
<feature type="signal peptide" evidence="3">
    <location>
        <begin position="1"/>
        <end position="21"/>
    </location>
</feature>
<keyword evidence="6" id="KW-1185">Reference proteome</keyword>
<name>A0A7X9P450_9BACT</name>
<organism evidence="5 6">
    <name type="scientific">Flammeovirga aprica JL-4</name>
    <dbReference type="NCBI Taxonomy" id="694437"/>
    <lineage>
        <taxon>Bacteria</taxon>
        <taxon>Pseudomonadati</taxon>
        <taxon>Bacteroidota</taxon>
        <taxon>Cytophagia</taxon>
        <taxon>Cytophagales</taxon>
        <taxon>Flammeovirgaceae</taxon>
        <taxon>Flammeovirga</taxon>
    </lineage>
</organism>
<evidence type="ECO:0000313" key="5">
    <source>
        <dbReference type="EMBL" id="NME68684.1"/>
    </source>
</evidence>